<dbReference type="KEGG" id="dya:Dyak_GE18797"/>
<feature type="transmembrane region" description="Helical" evidence="1">
    <location>
        <begin position="209"/>
        <end position="233"/>
    </location>
</feature>
<proteinExistence type="predicted"/>
<feature type="transmembrane region" description="Helical" evidence="1">
    <location>
        <begin position="170"/>
        <end position="189"/>
    </location>
</feature>
<dbReference type="OrthoDB" id="7858996at2759"/>
<feature type="transmembrane region" description="Helical" evidence="1">
    <location>
        <begin position="113"/>
        <end position="133"/>
    </location>
</feature>
<keyword evidence="1" id="KW-1133">Transmembrane helix</keyword>
<protein>
    <submittedName>
        <fullName evidence="2">Uncharacterized protein</fullName>
    </submittedName>
</protein>
<feature type="transmembrane region" description="Helical" evidence="1">
    <location>
        <begin position="60"/>
        <end position="82"/>
    </location>
</feature>
<feature type="transmembrane region" description="Helical" evidence="1">
    <location>
        <begin position="139"/>
        <end position="163"/>
    </location>
</feature>
<reference evidence="2 3" key="2">
    <citation type="journal article" date="2007" name="PLoS Biol.">
        <title>Principles of genome evolution in the Drosophila melanogaster species group.</title>
        <authorList>
            <person name="Ranz J.M."/>
            <person name="Maurin D."/>
            <person name="Chan Y.S."/>
            <person name="von Grotthuss M."/>
            <person name="Hillier L.W."/>
            <person name="Roote J."/>
            <person name="Ashburner M."/>
            <person name="Bergman C.M."/>
        </authorList>
    </citation>
    <scope>NUCLEOTIDE SEQUENCE [LARGE SCALE GENOMIC DNA]</scope>
    <source>
        <strain evidence="3">Tai18E2 / Tucson 14021-0261.01</strain>
    </source>
</reference>
<dbReference type="HOGENOM" id="CLU_075396_0_0_1"/>
<sequence>MDNIYHQDSVRPTITQLDPITQFIRSIYNIGLIFIGITVGAWLLLVLTNTHLHTHLPFPSYVLAAIVFLVIICMHCIPRLSYYWFTKWFPASVVVVCTTLFGTYLIDDLTTFVIIGVMIGVALIILILNFAGAMCPQEFLPGGVCSTLLMMALLLCLFIVGIVQICTGNVFVLDAFASILFVMVVIAIPIQAQLNHCRLDTVEIVPKEHLMVCTLTLYLHSMIFFFCVCYFILVEERKEAMRQTTEGPKISLENDFD</sequence>
<feature type="transmembrane region" description="Helical" evidence="1">
    <location>
        <begin position="88"/>
        <end position="106"/>
    </location>
</feature>
<keyword evidence="3" id="KW-1185">Reference proteome</keyword>
<dbReference type="AlphaFoldDB" id="B4NXI4"/>
<reference evidence="2 3" key="1">
    <citation type="journal article" date="2007" name="Nature">
        <title>Evolution of genes and genomes on the Drosophila phylogeny.</title>
        <authorList>
            <consortium name="Drosophila 12 Genomes Consortium"/>
            <person name="Clark A.G."/>
            <person name="Eisen M.B."/>
            <person name="Smith D.R."/>
            <person name="Bergman C.M."/>
            <person name="Oliver B."/>
            <person name="Markow T.A."/>
            <person name="Kaufman T.C."/>
            <person name="Kellis M."/>
            <person name="Gelbart W."/>
            <person name="Iyer V.N."/>
            <person name="Pollard D.A."/>
            <person name="Sackton T.B."/>
            <person name="Larracuente A.M."/>
            <person name="Singh N.D."/>
            <person name="Abad J.P."/>
            <person name="Abt D.N."/>
            <person name="Adryan B."/>
            <person name="Aguade M."/>
            <person name="Akashi H."/>
            <person name="Anderson W.W."/>
            <person name="Aquadro C.F."/>
            <person name="Ardell D.H."/>
            <person name="Arguello R."/>
            <person name="Artieri C.G."/>
            <person name="Barbash D.A."/>
            <person name="Barker D."/>
            <person name="Barsanti P."/>
            <person name="Batterham P."/>
            <person name="Batzoglou S."/>
            <person name="Begun D."/>
            <person name="Bhutkar A."/>
            <person name="Blanco E."/>
            <person name="Bosak S.A."/>
            <person name="Bradley R.K."/>
            <person name="Brand A.D."/>
            <person name="Brent M.R."/>
            <person name="Brooks A.N."/>
            <person name="Brown R.H."/>
            <person name="Butlin R.K."/>
            <person name="Caggese C."/>
            <person name="Calvi B.R."/>
            <person name="Bernardo de Carvalho A."/>
            <person name="Caspi A."/>
            <person name="Castrezana S."/>
            <person name="Celniker S.E."/>
            <person name="Chang J.L."/>
            <person name="Chapple C."/>
            <person name="Chatterji S."/>
            <person name="Chinwalla A."/>
            <person name="Civetta A."/>
            <person name="Clifton S.W."/>
            <person name="Comeron J.M."/>
            <person name="Costello J.C."/>
            <person name="Coyne J.A."/>
            <person name="Daub J."/>
            <person name="David R.G."/>
            <person name="Delcher A.L."/>
            <person name="Delehaunty K."/>
            <person name="Do C.B."/>
            <person name="Ebling H."/>
            <person name="Edwards K."/>
            <person name="Eickbush T."/>
            <person name="Evans J.D."/>
            <person name="Filipski A."/>
            <person name="Findeiss S."/>
            <person name="Freyhult E."/>
            <person name="Fulton L."/>
            <person name="Fulton R."/>
            <person name="Garcia A.C."/>
            <person name="Gardiner A."/>
            <person name="Garfield D.A."/>
            <person name="Garvin B.E."/>
            <person name="Gibson G."/>
            <person name="Gilbert D."/>
            <person name="Gnerre S."/>
            <person name="Godfrey J."/>
            <person name="Good R."/>
            <person name="Gotea V."/>
            <person name="Gravely B."/>
            <person name="Greenberg A.J."/>
            <person name="Griffiths-Jones S."/>
            <person name="Gross S."/>
            <person name="Guigo R."/>
            <person name="Gustafson E.A."/>
            <person name="Haerty W."/>
            <person name="Hahn M.W."/>
            <person name="Halligan D.L."/>
            <person name="Halpern A.L."/>
            <person name="Halter G.M."/>
            <person name="Han M.V."/>
            <person name="Heger A."/>
            <person name="Hillier L."/>
            <person name="Hinrichs A.S."/>
            <person name="Holmes I."/>
            <person name="Hoskins R.A."/>
            <person name="Hubisz M.J."/>
            <person name="Hultmark D."/>
            <person name="Huntley M.A."/>
            <person name="Jaffe D.B."/>
            <person name="Jagadeeshan S."/>
            <person name="Jeck W.R."/>
            <person name="Johnson J."/>
            <person name="Jones C.D."/>
            <person name="Jordan W.C."/>
            <person name="Karpen G.H."/>
            <person name="Kataoka E."/>
            <person name="Keightley P.D."/>
            <person name="Kheradpour P."/>
            <person name="Kirkness E.F."/>
            <person name="Koerich L.B."/>
            <person name="Kristiansen K."/>
            <person name="Kudrna D."/>
            <person name="Kulathinal R.J."/>
            <person name="Kumar S."/>
            <person name="Kwok R."/>
            <person name="Lander E."/>
            <person name="Langley C.H."/>
            <person name="Lapoint R."/>
            <person name="Lazzaro B.P."/>
            <person name="Lee S.J."/>
            <person name="Levesque L."/>
            <person name="Li R."/>
            <person name="Lin C.F."/>
            <person name="Lin M.F."/>
            <person name="Lindblad-Toh K."/>
            <person name="Llopart A."/>
            <person name="Long M."/>
            <person name="Low L."/>
            <person name="Lozovsky E."/>
            <person name="Lu J."/>
            <person name="Luo M."/>
            <person name="Machado C.A."/>
            <person name="Makalowski W."/>
            <person name="Marzo M."/>
            <person name="Matsuda M."/>
            <person name="Matzkin L."/>
            <person name="McAllister B."/>
            <person name="McBride C.S."/>
            <person name="McKernan B."/>
            <person name="McKernan K."/>
            <person name="Mendez-Lago M."/>
            <person name="Minx P."/>
            <person name="Mollenhauer M.U."/>
            <person name="Montooth K."/>
            <person name="Mount S.M."/>
            <person name="Mu X."/>
            <person name="Myers E."/>
            <person name="Negre B."/>
            <person name="Newfeld S."/>
            <person name="Nielsen R."/>
            <person name="Noor M.A."/>
            <person name="O'Grady P."/>
            <person name="Pachter L."/>
            <person name="Papaceit M."/>
            <person name="Parisi M.J."/>
            <person name="Parisi M."/>
            <person name="Parts L."/>
            <person name="Pedersen J.S."/>
            <person name="Pesole G."/>
            <person name="Phillippy A.M."/>
            <person name="Ponting C.P."/>
            <person name="Pop M."/>
            <person name="Porcelli D."/>
            <person name="Powell J.R."/>
            <person name="Prohaska S."/>
            <person name="Pruitt K."/>
            <person name="Puig M."/>
            <person name="Quesneville H."/>
            <person name="Ram K.R."/>
            <person name="Rand D."/>
            <person name="Rasmussen M.D."/>
            <person name="Reed L.K."/>
            <person name="Reenan R."/>
            <person name="Reily A."/>
            <person name="Remington K.A."/>
            <person name="Rieger T.T."/>
            <person name="Ritchie M.G."/>
            <person name="Robin C."/>
            <person name="Rogers Y.H."/>
            <person name="Rohde C."/>
            <person name="Rozas J."/>
            <person name="Rubenfield M.J."/>
            <person name="Ruiz A."/>
            <person name="Russo S."/>
            <person name="Salzberg S.L."/>
            <person name="Sanchez-Gracia A."/>
            <person name="Saranga D.J."/>
            <person name="Sato H."/>
            <person name="Schaeffer S.W."/>
            <person name="Schatz M.C."/>
            <person name="Schlenke T."/>
            <person name="Schwartz R."/>
            <person name="Segarra C."/>
            <person name="Singh R.S."/>
            <person name="Sirot L."/>
            <person name="Sirota M."/>
            <person name="Sisneros N.B."/>
            <person name="Smith C.D."/>
            <person name="Smith T.F."/>
            <person name="Spieth J."/>
            <person name="Stage D.E."/>
            <person name="Stark A."/>
            <person name="Stephan W."/>
            <person name="Strausberg R.L."/>
            <person name="Strempel S."/>
            <person name="Sturgill D."/>
            <person name="Sutton G."/>
            <person name="Sutton G.G."/>
            <person name="Tao W."/>
            <person name="Teichmann S."/>
            <person name="Tobari Y.N."/>
            <person name="Tomimura Y."/>
            <person name="Tsolas J.M."/>
            <person name="Valente V.L."/>
            <person name="Venter E."/>
            <person name="Venter J.C."/>
            <person name="Vicario S."/>
            <person name="Vieira F.G."/>
            <person name="Vilella A.J."/>
            <person name="Villasante A."/>
            <person name="Walenz B."/>
            <person name="Wang J."/>
            <person name="Wasserman M."/>
            <person name="Watts T."/>
            <person name="Wilson D."/>
            <person name="Wilson R.K."/>
            <person name="Wing R.A."/>
            <person name="Wolfner M.F."/>
            <person name="Wong A."/>
            <person name="Wong G.K."/>
            <person name="Wu C.I."/>
            <person name="Wu G."/>
            <person name="Yamamoto D."/>
            <person name="Yang H.P."/>
            <person name="Yang S.P."/>
            <person name="Yorke J.A."/>
            <person name="Yoshida K."/>
            <person name="Zdobnov E."/>
            <person name="Zhang P."/>
            <person name="Zhang Y."/>
            <person name="Zimin A.V."/>
            <person name="Baldwin J."/>
            <person name="Abdouelleil A."/>
            <person name="Abdulkadir J."/>
            <person name="Abebe A."/>
            <person name="Abera B."/>
            <person name="Abreu J."/>
            <person name="Acer S.C."/>
            <person name="Aftuck L."/>
            <person name="Alexander A."/>
            <person name="An P."/>
            <person name="Anderson E."/>
            <person name="Anderson S."/>
            <person name="Arachi H."/>
            <person name="Azer M."/>
            <person name="Bachantsang P."/>
            <person name="Barry A."/>
            <person name="Bayul T."/>
            <person name="Berlin A."/>
            <person name="Bessette D."/>
            <person name="Bloom T."/>
            <person name="Blye J."/>
            <person name="Boguslavskiy L."/>
            <person name="Bonnet C."/>
            <person name="Boukhgalter B."/>
            <person name="Bourzgui I."/>
            <person name="Brown A."/>
            <person name="Cahill P."/>
            <person name="Channer S."/>
            <person name="Cheshatsang Y."/>
            <person name="Chuda L."/>
            <person name="Citroen M."/>
            <person name="Collymore A."/>
            <person name="Cooke P."/>
            <person name="Costello M."/>
            <person name="D'Aco K."/>
            <person name="Daza R."/>
            <person name="De Haan G."/>
            <person name="DeGray S."/>
            <person name="DeMaso C."/>
            <person name="Dhargay N."/>
            <person name="Dooley K."/>
            <person name="Dooley E."/>
            <person name="Doricent M."/>
            <person name="Dorje P."/>
            <person name="Dorjee K."/>
            <person name="Dupes A."/>
            <person name="Elong R."/>
            <person name="Falk J."/>
            <person name="Farina A."/>
            <person name="Faro S."/>
            <person name="Ferguson D."/>
            <person name="Fisher S."/>
            <person name="Foley C.D."/>
            <person name="Franke A."/>
            <person name="Friedrich D."/>
            <person name="Gadbois L."/>
            <person name="Gearin G."/>
            <person name="Gearin C.R."/>
            <person name="Giannoukos G."/>
            <person name="Goode T."/>
            <person name="Graham J."/>
            <person name="Grandbois E."/>
            <person name="Grewal S."/>
            <person name="Gyaltsen K."/>
            <person name="Hafez N."/>
            <person name="Hagos B."/>
            <person name="Hall J."/>
            <person name="Henson C."/>
            <person name="Hollinger A."/>
            <person name="Honan T."/>
            <person name="Huard M.D."/>
            <person name="Hughes L."/>
            <person name="Hurhula B."/>
            <person name="Husby M.E."/>
            <person name="Kamat A."/>
            <person name="Kanga B."/>
            <person name="Kashin S."/>
            <person name="Khazanovich D."/>
            <person name="Kisner P."/>
            <person name="Lance K."/>
            <person name="Lara M."/>
            <person name="Lee W."/>
            <person name="Lennon N."/>
            <person name="Letendre F."/>
            <person name="LeVine R."/>
            <person name="Lipovsky A."/>
            <person name="Liu X."/>
            <person name="Liu J."/>
            <person name="Liu S."/>
            <person name="Lokyitsang T."/>
            <person name="Lokyitsang Y."/>
            <person name="Lubonja R."/>
            <person name="Lui A."/>
            <person name="MacDonald P."/>
            <person name="Magnisalis V."/>
            <person name="Maru K."/>
            <person name="Matthews C."/>
            <person name="McCusker W."/>
            <person name="McDonough S."/>
            <person name="Mehta T."/>
            <person name="Meldrim J."/>
            <person name="Meneus L."/>
            <person name="Mihai O."/>
            <person name="Mihalev A."/>
            <person name="Mihova T."/>
            <person name="Mittelman R."/>
            <person name="Mlenga V."/>
            <person name="Montmayeur A."/>
            <person name="Mulrain L."/>
            <person name="Navidi A."/>
            <person name="Naylor J."/>
            <person name="Negash T."/>
            <person name="Nguyen T."/>
            <person name="Nguyen N."/>
            <person name="Nicol R."/>
            <person name="Norbu C."/>
            <person name="Norbu N."/>
            <person name="Novod N."/>
            <person name="O'Neill B."/>
            <person name="Osman S."/>
            <person name="Markiewicz E."/>
            <person name="Oyono O.L."/>
            <person name="Patti C."/>
            <person name="Phunkhang P."/>
            <person name="Pierre F."/>
            <person name="Priest M."/>
            <person name="Raghuraman S."/>
            <person name="Rege F."/>
            <person name="Reyes R."/>
            <person name="Rise C."/>
            <person name="Rogov P."/>
            <person name="Ross K."/>
            <person name="Ryan E."/>
            <person name="Settipalli S."/>
            <person name="Shea T."/>
            <person name="Sherpa N."/>
            <person name="Shi L."/>
            <person name="Shih D."/>
            <person name="Sparrow T."/>
            <person name="Spaulding J."/>
            <person name="Stalker J."/>
            <person name="Stange-Thomann N."/>
            <person name="Stavropoulos S."/>
            <person name="Stone C."/>
            <person name="Strader C."/>
            <person name="Tesfaye S."/>
            <person name="Thomson T."/>
            <person name="Thoulutsang Y."/>
            <person name="Thoulutsang D."/>
            <person name="Topham K."/>
            <person name="Topping I."/>
            <person name="Tsamla T."/>
            <person name="Vassiliev H."/>
            <person name="Vo A."/>
            <person name="Wangchuk T."/>
            <person name="Wangdi T."/>
            <person name="Weiand M."/>
            <person name="Wilkinson J."/>
            <person name="Wilson A."/>
            <person name="Yadav S."/>
            <person name="Young G."/>
            <person name="Yu Q."/>
            <person name="Zembek L."/>
            <person name="Zhong D."/>
            <person name="Zimmer A."/>
            <person name="Zwirko Z."/>
            <person name="Jaffe D.B."/>
            <person name="Alvarez P."/>
            <person name="Brockman W."/>
            <person name="Butler J."/>
            <person name="Chin C."/>
            <person name="Gnerre S."/>
            <person name="Grabherr M."/>
            <person name="Kleber M."/>
            <person name="Mauceli E."/>
            <person name="MacCallum I."/>
        </authorList>
    </citation>
    <scope>NUCLEOTIDE SEQUENCE [LARGE SCALE GENOMIC DNA]</scope>
    <source>
        <strain evidence="3">Tai18E2 / Tucson 14021-0261.01</strain>
    </source>
</reference>
<feature type="transmembrane region" description="Helical" evidence="1">
    <location>
        <begin position="27"/>
        <end position="48"/>
    </location>
</feature>
<accession>B4NXI4</accession>
<evidence type="ECO:0000313" key="2">
    <source>
        <dbReference type="EMBL" id="EDW88575.1"/>
    </source>
</evidence>
<gene>
    <name evidence="2" type="primary">Dyak\GE18797</name>
    <name evidence="2" type="synonym">dyak_GLEANR_2581</name>
    <name evidence="2" type="synonym">GE18797</name>
    <name evidence="2" type="ORF">Dyak_GE18797</name>
</gene>
<keyword evidence="1" id="KW-0472">Membrane</keyword>
<evidence type="ECO:0000256" key="1">
    <source>
        <dbReference type="SAM" id="Phobius"/>
    </source>
</evidence>
<evidence type="ECO:0000313" key="3">
    <source>
        <dbReference type="Proteomes" id="UP000002282"/>
    </source>
</evidence>
<dbReference type="OMA" id="FSGAMCP"/>
<keyword evidence="1" id="KW-0812">Transmembrane</keyword>
<organism evidence="2 3">
    <name type="scientific">Drosophila yakuba</name>
    <name type="common">Fruit fly</name>
    <dbReference type="NCBI Taxonomy" id="7245"/>
    <lineage>
        <taxon>Eukaryota</taxon>
        <taxon>Metazoa</taxon>
        <taxon>Ecdysozoa</taxon>
        <taxon>Arthropoda</taxon>
        <taxon>Hexapoda</taxon>
        <taxon>Insecta</taxon>
        <taxon>Pterygota</taxon>
        <taxon>Neoptera</taxon>
        <taxon>Endopterygota</taxon>
        <taxon>Diptera</taxon>
        <taxon>Brachycera</taxon>
        <taxon>Muscomorpha</taxon>
        <taxon>Ephydroidea</taxon>
        <taxon>Drosophilidae</taxon>
        <taxon>Drosophila</taxon>
        <taxon>Sophophora</taxon>
    </lineage>
</organism>
<dbReference type="Proteomes" id="UP000002282">
    <property type="component" value="Chromosome 2L"/>
</dbReference>
<name>B4NXI4_DROYA</name>
<dbReference type="PhylomeDB" id="B4NXI4"/>
<dbReference type="EMBL" id="CM000157">
    <property type="protein sequence ID" value="EDW88575.1"/>
    <property type="molecule type" value="Genomic_DNA"/>
</dbReference>